<dbReference type="InterPro" id="IPR036614">
    <property type="entry name" value="RusA-like_sf"/>
</dbReference>
<proteinExistence type="predicted"/>
<name>A0A0F9Q5N4_9ZZZZ</name>
<dbReference type="GO" id="GO:0000287">
    <property type="term" value="F:magnesium ion binding"/>
    <property type="evidence" value="ECO:0007669"/>
    <property type="project" value="InterPro"/>
</dbReference>
<dbReference type="GO" id="GO:0006310">
    <property type="term" value="P:DNA recombination"/>
    <property type="evidence" value="ECO:0007669"/>
    <property type="project" value="InterPro"/>
</dbReference>
<dbReference type="EMBL" id="LAZR01001774">
    <property type="protein sequence ID" value="KKN39265.1"/>
    <property type="molecule type" value="Genomic_DNA"/>
</dbReference>
<sequence>MDASTWTFLVRGIPAPKGSVTAFKTGDGRPFVTTQKTKGLKEWQTAVGFVMQSEWQGEPLRGAVAVALSFRMLRPKSARKSDYYMAKRPDIDKLVRAVLDGMTGIVFIDDGQVAQLTAIKHYESGTGPGVYIEVSSL</sequence>
<dbReference type="Pfam" id="PF05866">
    <property type="entry name" value="RusA"/>
    <property type="match status" value="1"/>
</dbReference>
<dbReference type="SUPFAM" id="SSF103084">
    <property type="entry name" value="Holliday junction resolvase RusA"/>
    <property type="match status" value="1"/>
</dbReference>
<protein>
    <submittedName>
        <fullName evidence="1">Uncharacterized protein</fullName>
    </submittedName>
</protein>
<reference evidence="1" key="1">
    <citation type="journal article" date="2015" name="Nature">
        <title>Complex archaea that bridge the gap between prokaryotes and eukaryotes.</title>
        <authorList>
            <person name="Spang A."/>
            <person name="Saw J.H."/>
            <person name="Jorgensen S.L."/>
            <person name="Zaremba-Niedzwiedzka K."/>
            <person name="Martijn J."/>
            <person name="Lind A.E."/>
            <person name="van Eijk R."/>
            <person name="Schleper C."/>
            <person name="Guy L."/>
            <person name="Ettema T.J."/>
        </authorList>
    </citation>
    <scope>NUCLEOTIDE SEQUENCE</scope>
</reference>
<dbReference type="Gene3D" id="3.30.1330.70">
    <property type="entry name" value="Holliday junction resolvase RusA"/>
    <property type="match status" value="1"/>
</dbReference>
<evidence type="ECO:0000313" key="1">
    <source>
        <dbReference type="EMBL" id="KKN39265.1"/>
    </source>
</evidence>
<comment type="caution">
    <text evidence="1">The sequence shown here is derived from an EMBL/GenBank/DDBJ whole genome shotgun (WGS) entry which is preliminary data.</text>
</comment>
<dbReference type="InterPro" id="IPR008822">
    <property type="entry name" value="Endonuclease_RusA-like"/>
</dbReference>
<gene>
    <name evidence="1" type="ORF">LCGC14_0745480</name>
</gene>
<dbReference type="AlphaFoldDB" id="A0A0F9Q5N4"/>
<dbReference type="GO" id="GO:0006281">
    <property type="term" value="P:DNA repair"/>
    <property type="evidence" value="ECO:0007669"/>
    <property type="project" value="InterPro"/>
</dbReference>
<organism evidence="1">
    <name type="scientific">marine sediment metagenome</name>
    <dbReference type="NCBI Taxonomy" id="412755"/>
    <lineage>
        <taxon>unclassified sequences</taxon>
        <taxon>metagenomes</taxon>
        <taxon>ecological metagenomes</taxon>
    </lineage>
</organism>
<accession>A0A0F9Q5N4</accession>